<sequence>MTLDTTKPLDTALVSDLASYIRANRVAINSIVGSDNFGVVDLEVAAGAISLAIGTELSTDGIEVVIISGAGLANLATITGGTEGQIKIFIFQDANVDMVDGNARAGGVFYLNHLPALSNFDAQQDDVLALVNIDGDGASTYGYWKELYRSLSVK</sequence>
<name>A0A6H1ZAP1_9ZZZZ</name>
<protein>
    <submittedName>
        <fullName evidence="1">Uncharacterized protein</fullName>
    </submittedName>
</protein>
<dbReference type="EMBL" id="MT143983">
    <property type="protein sequence ID" value="QJA44973.1"/>
    <property type="molecule type" value="Genomic_DNA"/>
</dbReference>
<evidence type="ECO:0000313" key="2">
    <source>
        <dbReference type="EMBL" id="QJA66460.1"/>
    </source>
</evidence>
<evidence type="ECO:0000313" key="4">
    <source>
        <dbReference type="EMBL" id="QJI04620.1"/>
    </source>
</evidence>
<evidence type="ECO:0000313" key="3">
    <source>
        <dbReference type="EMBL" id="QJH95639.1"/>
    </source>
</evidence>
<gene>
    <name evidence="4" type="ORF">MM415A00105_0012</name>
    <name evidence="2" type="ORF">MM415B00347_0028</name>
    <name evidence="1" type="ORF">TM448A00170_0064</name>
    <name evidence="3" type="ORF">TM448B00479_0048</name>
</gene>
<reference evidence="1" key="1">
    <citation type="submission" date="2020-03" db="EMBL/GenBank/DDBJ databases">
        <title>The deep terrestrial virosphere.</title>
        <authorList>
            <person name="Holmfeldt K."/>
            <person name="Nilsson E."/>
            <person name="Simone D."/>
            <person name="Lopez-Fernandez M."/>
            <person name="Wu X."/>
            <person name="de Brujin I."/>
            <person name="Lundin D."/>
            <person name="Andersson A."/>
            <person name="Bertilsson S."/>
            <person name="Dopson M."/>
        </authorList>
    </citation>
    <scope>NUCLEOTIDE SEQUENCE</scope>
    <source>
        <strain evidence="4">MM415A00105</strain>
        <strain evidence="2">MM415B00347</strain>
        <strain evidence="1">TM448A00170</strain>
        <strain evidence="3">TM448B00479</strain>
    </source>
</reference>
<accession>A0A6H1ZAP1</accession>
<evidence type="ECO:0000313" key="1">
    <source>
        <dbReference type="EMBL" id="QJA44973.1"/>
    </source>
</evidence>
<dbReference type="EMBL" id="MT141555">
    <property type="protein sequence ID" value="QJA66460.1"/>
    <property type="molecule type" value="Genomic_DNA"/>
</dbReference>
<dbReference type="AlphaFoldDB" id="A0A6H1ZAP1"/>
<proteinExistence type="predicted"/>
<organism evidence="1">
    <name type="scientific">viral metagenome</name>
    <dbReference type="NCBI Taxonomy" id="1070528"/>
    <lineage>
        <taxon>unclassified sequences</taxon>
        <taxon>metagenomes</taxon>
        <taxon>organismal metagenomes</taxon>
    </lineage>
</organism>
<dbReference type="EMBL" id="MT144624">
    <property type="protein sequence ID" value="QJH95639.1"/>
    <property type="molecule type" value="Genomic_DNA"/>
</dbReference>
<dbReference type="EMBL" id="MT145188">
    <property type="protein sequence ID" value="QJI04620.1"/>
    <property type="molecule type" value="Genomic_DNA"/>
</dbReference>